<feature type="domain" description="Plastocyanin-like" evidence="9">
    <location>
        <begin position="428"/>
        <end position="540"/>
    </location>
</feature>
<feature type="domain" description="Plastocyanin-like" evidence="10">
    <location>
        <begin position="67"/>
        <end position="180"/>
    </location>
</feature>
<keyword evidence="12" id="KW-1185">Reference proteome</keyword>
<keyword evidence="2" id="KW-0479">Metal-binding</keyword>
<dbReference type="PANTHER" id="PTHR11709">
    <property type="entry name" value="MULTI-COPPER OXIDASE"/>
    <property type="match status" value="1"/>
</dbReference>
<evidence type="ECO:0000256" key="5">
    <source>
        <dbReference type="ARBA" id="ARBA00023008"/>
    </source>
</evidence>
<reference evidence="11" key="1">
    <citation type="submission" date="2016-12" db="EMBL/GenBank/DDBJ databases">
        <title>The genomes of Aspergillus section Nigri reveals drivers in fungal speciation.</title>
        <authorList>
            <consortium name="DOE Joint Genome Institute"/>
            <person name="Vesth T.C."/>
            <person name="Nybo J."/>
            <person name="Theobald S."/>
            <person name="Brandl J."/>
            <person name="Frisvad J.C."/>
            <person name="Nielsen K.F."/>
            <person name="Lyhne E.K."/>
            <person name="Kogle M.E."/>
            <person name="Kuo A."/>
            <person name="Riley R."/>
            <person name="Clum A."/>
            <person name="Nolan M."/>
            <person name="Lipzen A."/>
            <person name="Salamov A."/>
            <person name="Henrissat B."/>
            <person name="Wiebenga A."/>
            <person name="De vries R.P."/>
            <person name="Grigoriev I.V."/>
            <person name="Mortensen U.H."/>
            <person name="Andersen M.R."/>
            <person name="Baker S.E."/>
        </authorList>
    </citation>
    <scope>NUCLEOTIDE SEQUENCE</scope>
    <source>
        <strain evidence="11">IBT 28561</strain>
    </source>
</reference>
<evidence type="ECO:0000256" key="1">
    <source>
        <dbReference type="ARBA" id="ARBA00010609"/>
    </source>
</evidence>
<dbReference type="GeneID" id="36546753"/>
<evidence type="ECO:0000256" key="7">
    <source>
        <dbReference type="SAM" id="SignalP"/>
    </source>
</evidence>
<evidence type="ECO:0000259" key="10">
    <source>
        <dbReference type="Pfam" id="PF07732"/>
    </source>
</evidence>
<dbReference type="InterPro" id="IPR011706">
    <property type="entry name" value="Cu-oxidase_C"/>
</dbReference>
<dbReference type="GO" id="GO:0016491">
    <property type="term" value="F:oxidoreductase activity"/>
    <property type="evidence" value="ECO:0007669"/>
    <property type="project" value="UniProtKB-KW"/>
</dbReference>
<dbReference type="RefSeq" id="XP_024697580.1">
    <property type="nucleotide sequence ID" value="XM_024839229.1"/>
</dbReference>
<dbReference type="Pfam" id="PF07731">
    <property type="entry name" value="Cu-oxidase_2"/>
    <property type="match status" value="1"/>
</dbReference>
<feature type="domain" description="Plastocyanin-like" evidence="8">
    <location>
        <begin position="190"/>
        <end position="350"/>
    </location>
</feature>
<evidence type="ECO:0000256" key="3">
    <source>
        <dbReference type="ARBA" id="ARBA00022737"/>
    </source>
</evidence>
<dbReference type="CDD" id="cd13854">
    <property type="entry name" value="CuRO_1_MaLCC_like"/>
    <property type="match status" value="1"/>
</dbReference>
<evidence type="ECO:0000313" key="12">
    <source>
        <dbReference type="Proteomes" id="UP000234254"/>
    </source>
</evidence>
<evidence type="ECO:0000256" key="2">
    <source>
        <dbReference type="ARBA" id="ARBA00022723"/>
    </source>
</evidence>
<keyword evidence="5" id="KW-0186">Copper</keyword>
<dbReference type="InterPro" id="IPR011707">
    <property type="entry name" value="Cu-oxidase-like_N"/>
</dbReference>
<keyword evidence="3" id="KW-0677">Repeat</keyword>
<dbReference type="CDD" id="cd13901">
    <property type="entry name" value="CuRO_3_MaLCC_like"/>
    <property type="match status" value="1"/>
</dbReference>
<comment type="similarity">
    <text evidence="1">Belongs to the multicopper oxidase family.</text>
</comment>
<dbReference type="OrthoDB" id="2121828at2759"/>
<dbReference type="Gene3D" id="2.60.40.420">
    <property type="entry name" value="Cupredoxins - blue copper proteins"/>
    <property type="match status" value="3"/>
</dbReference>
<keyword evidence="6" id="KW-0325">Glycoprotein</keyword>
<keyword evidence="4" id="KW-0560">Oxidoreductase</keyword>
<dbReference type="FunFam" id="2.60.40.420:FF:000021">
    <property type="entry name" value="Extracellular dihydrogeodin oxidase/laccase"/>
    <property type="match status" value="1"/>
</dbReference>
<feature type="signal peptide" evidence="7">
    <location>
        <begin position="1"/>
        <end position="25"/>
    </location>
</feature>
<dbReference type="Pfam" id="PF07732">
    <property type="entry name" value="Cu-oxidase_3"/>
    <property type="match status" value="1"/>
</dbReference>
<evidence type="ECO:0000259" key="8">
    <source>
        <dbReference type="Pfam" id="PF00394"/>
    </source>
</evidence>
<feature type="chain" id="PRO_5014183582" description="Multicopper oxidase" evidence="7">
    <location>
        <begin position="26"/>
        <end position="575"/>
    </location>
</feature>
<evidence type="ECO:0000256" key="6">
    <source>
        <dbReference type="ARBA" id="ARBA00023180"/>
    </source>
</evidence>
<sequence length="575" mass="64925">MGPARTNWFWQRLLVFSCYCAQAIANGPCKNSPTSRRCWGEYNITTDYSVVTPDTGVTREYWLAAQNLTLAPDGYERQVLVFNGSLPGPTIEADWGDTVVVHVTNQLTDNGTTVHWHGIRQQNSNPSDGVPGVTQCPIAPGDSMTYRFRAQQYGTAWYHGHFSMQMADGLYGPIVIHGPASADYDVDLGPVFVSDWYHQSAFITWRQKTMYGGFPARTNANAENGLFNSTNNYPCDDSDDPACLGTGKRSETTVTKGKRYRMRLIDSSLDGWMRVSIDNHKLIVIAADLVPIVPYVTDNVVITSGQRYDIIFEADQDVGNYWMRTEYQSVCNMLDIDRNDIRGILHYEGAEPDEEPTSEKWPILPACGDEPYDKLVPYVAKDVDVADTQEDLGIGWFYEKDLVFHWAINTKPLTIDWSHPTDLLAAQHAVEYPEETNVYNISGNQWTYWVIQDVGFVDAFHPFHLHGHDFHILAQGRGLYNPTTVKLNRKNPPRRDTATMAGSGYLVIGFETDNPGSWLMHCHIAWHTSQSLALQFVERESEIPALMDMEKFQDTCDKWDKYAKGAAHEQDDSGI</sequence>
<dbReference type="Pfam" id="PF00394">
    <property type="entry name" value="Cu-oxidase"/>
    <property type="match status" value="1"/>
</dbReference>
<dbReference type="GO" id="GO:0005507">
    <property type="term" value="F:copper ion binding"/>
    <property type="evidence" value="ECO:0007669"/>
    <property type="project" value="InterPro"/>
</dbReference>
<dbReference type="VEuPathDB" id="FungiDB:P168DRAFT_308712"/>
<comment type="caution">
    <text evidence="11">The sequence shown here is derived from an EMBL/GenBank/DDBJ whole genome shotgun (WGS) entry which is preliminary data.</text>
</comment>
<dbReference type="EMBL" id="MSFM01000001">
    <property type="protein sequence ID" value="PKY08986.1"/>
    <property type="molecule type" value="Genomic_DNA"/>
</dbReference>
<dbReference type="SUPFAM" id="SSF49503">
    <property type="entry name" value="Cupredoxins"/>
    <property type="match status" value="3"/>
</dbReference>
<organism evidence="11 12">
    <name type="scientific">Aspergillus campestris (strain IBT 28561)</name>
    <dbReference type="NCBI Taxonomy" id="1392248"/>
    <lineage>
        <taxon>Eukaryota</taxon>
        <taxon>Fungi</taxon>
        <taxon>Dikarya</taxon>
        <taxon>Ascomycota</taxon>
        <taxon>Pezizomycotina</taxon>
        <taxon>Eurotiomycetes</taxon>
        <taxon>Eurotiomycetidae</taxon>
        <taxon>Eurotiales</taxon>
        <taxon>Aspergillaceae</taxon>
        <taxon>Aspergillus</taxon>
        <taxon>Aspergillus subgen. Circumdati</taxon>
    </lineage>
</organism>
<evidence type="ECO:0000256" key="4">
    <source>
        <dbReference type="ARBA" id="ARBA00023002"/>
    </source>
</evidence>
<accession>A0A2I1DGI9</accession>
<dbReference type="InterPro" id="IPR045087">
    <property type="entry name" value="Cu-oxidase_fam"/>
</dbReference>
<dbReference type="Proteomes" id="UP000234254">
    <property type="component" value="Unassembled WGS sequence"/>
</dbReference>
<evidence type="ECO:0000313" key="11">
    <source>
        <dbReference type="EMBL" id="PKY08986.1"/>
    </source>
</evidence>
<proteinExistence type="inferred from homology"/>
<dbReference type="InterPro" id="IPR001117">
    <property type="entry name" value="Cu-oxidase_2nd"/>
</dbReference>
<protein>
    <recommendedName>
        <fullName evidence="13">Multicopper oxidase</fullName>
    </recommendedName>
</protein>
<dbReference type="InterPro" id="IPR008972">
    <property type="entry name" value="Cupredoxin"/>
</dbReference>
<dbReference type="PANTHER" id="PTHR11709:SF71">
    <property type="entry name" value="OXIDOREDUCTASE TPCJ"/>
    <property type="match status" value="1"/>
</dbReference>
<keyword evidence="7" id="KW-0732">Signal</keyword>
<dbReference type="AlphaFoldDB" id="A0A2I1DGI9"/>
<evidence type="ECO:0000259" key="9">
    <source>
        <dbReference type="Pfam" id="PF07731"/>
    </source>
</evidence>
<evidence type="ECO:0008006" key="13">
    <source>
        <dbReference type="Google" id="ProtNLM"/>
    </source>
</evidence>
<gene>
    <name evidence="11" type="ORF">P168DRAFT_308712</name>
</gene>
<dbReference type="FunFam" id="2.60.40.420:FF:000038">
    <property type="entry name" value="Extracellular dihydrogeodin oxidase/laccase"/>
    <property type="match status" value="1"/>
</dbReference>
<dbReference type="CDD" id="cd13880">
    <property type="entry name" value="CuRO_2_MaLCC_like"/>
    <property type="match status" value="1"/>
</dbReference>
<name>A0A2I1DGI9_ASPC2</name>